<dbReference type="AlphaFoldDB" id="A0AA88IAW4"/>
<evidence type="ECO:0000313" key="2">
    <source>
        <dbReference type="Proteomes" id="UP001187531"/>
    </source>
</evidence>
<proteinExistence type="predicted"/>
<dbReference type="Proteomes" id="UP001187531">
    <property type="component" value="Unassembled WGS sequence"/>
</dbReference>
<name>A0AA88IAW4_ARTSF</name>
<evidence type="ECO:0008006" key="3">
    <source>
        <dbReference type="Google" id="ProtNLM"/>
    </source>
</evidence>
<gene>
    <name evidence="1" type="ORF">QYM36_001530</name>
</gene>
<dbReference type="PANTHER" id="PTHR47412:SF1">
    <property type="entry name" value="FI01434P-RELATED"/>
    <property type="match status" value="1"/>
</dbReference>
<keyword evidence="2" id="KW-1185">Reference proteome</keyword>
<dbReference type="PANTHER" id="PTHR47412">
    <property type="entry name" value="FI01434P-RELATED"/>
    <property type="match status" value="1"/>
</dbReference>
<protein>
    <recommendedName>
        <fullName evidence="3">N-acetyllactosaminide beta-1,3-N-acetylglucosaminyltransferase</fullName>
    </recommendedName>
</protein>
<evidence type="ECO:0000313" key="1">
    <source>
        <dbReference type="EMBL" id="KAK2725105.1"/>
    </source>
</evidence>
<comment type="caution">
    <text evidence="1">The sequence shown here is derived from an EMBL/GenBank/DDBJ whole genome shotgun (WGS) entry which is preliminary data.</text>
</comment>
<reference evidence="1" key="1">
    <citation type="submission" date="2023-07" db="EMBL/GenBank/DDBJ databases">
        <title>Chromosome-level genome assembly of Artemia franciscana.</title>
        <authorList>
            <person name="Jo E."/>
        </authorList>
    </citation>
    <scope>NUCLEOTIDE SEQUENCE</scope>
    <source>
        <tissue evidence="1">Whole body</tissue>
    </source>
</reference>
<sequence>MSIALTRPTTLRALILLFFCFLAYVALHVLSKSLYANDSEKHSTLLFTCEEKNSAFRYGQRGSQYVLYNYIKSRQQFKCHESITLTTHGDTSYLDNLVYLSQRWQGPISFSVYVPSSDYYDAIKIISYLRQCTVSEIKEFVTFHFVFDNSHMPKSIIKLHKTQKGLPYFENQTEILKFHEKNFVKVMGHGDKSENTELPMANCSLPASWIIPTKQTYRNKNKLLYPVNILRNVARESATTYYVFSSDSELYPSPNIIPNFFDMLKRNDSYLHFGKPRVFALPIFEVYKNQTVPGSKQELVEMLESGLAIPFHEKICALCHRIPQQKEWQRAPVNDGLSVFHVGKRHWPYHMWEPIFIGTQDDPVYDERLSWEGRQDKMTQGYVLCVLDYDFMTLDNAFLVHRPGVKVKKEDLAIKYFTQNQSAYIRGTILSELKVLYGSSPNCWL</sequence>
<accession>A0AA88IAW4</accession>
<dbReference type="Pfam" id="PF13896">
    <property type="entry name" value="Glyco_transf_49"/>
    <property type="match status" value="1"/>
</dbReference>
<dbReference type="EMBL" id="JAVRJZ010000003">
    <property type="protein sequence ID" value="KAK2725105.1"/>
    <property type="molecule type" value="Genomic_DNA"/>
</dbReference>
<organism evidence="1 2">
    <name type="scientific">Artemia franciscana</name>
    <name type="common">Brine shrimp</name>
    <name type="synonym">Artemia sanfranciscana</name>
    <dbReference type="NCBI Taxonomy" id="6661"/>
    <lineage>
        <taxon>Eukaryota</taxon>
        <taxon>Metazoa</taxon>
        <taxon>Ecdysozoa</taxon>
        <taxon>Arthropoda</taxon>
        <taxon>Crustacea</taxon>
        <taxon>Branchiopoda</taxon>
        <taxon>Anostraca</taxon>
        <taxon>Artemiidae</taxon>
        <taxon>Artemia</taxon>
    </lineage>
</organism>